<proteinExistence type="predicted"/>
<gene>
    <name evidence="1" type="ORF">F2Q69_00049955</name>
</gene>
<organism evidence="1 2">
    <name type="scientific">Brassica cretica</name>
    <name type="common">Mustard</name>
    <dbReference type="NCBI Taxonomy" id="69181"/>
    <lineage>
        <taxon>Eukaryota</taxon>
        <taxon>Viridiplantae</taxon>
        <taxon>Streptophyta</taxon>
        <taxon>Embryophyta</taxon>
        <taxon>Tracheophyta</taxon>
        <taxon>Spermatophyta</taxon>
        <taxon>Magnoliopsida</taxon>
        <taxon>eudicotyledons</taxon>
        <taxon>Gunneridae</taxon>
        <taxon>Pentapetalae</taxon>
        <taxon>rosids</taxon>
        <taxon>malvids</taxon>
        <taxon>Brassicales</taxon>
        <taxon>Brassicaceae</taxon>
        <taxon>Brassiceae</taxon>
        <taxon>Brassica</taxon>
    </lineage>
</organism>
<comment type="caution">
    <text evidence="1">The sequence shown here is derived from an EMBL/GenBank/DDBJ whole genome shotgun (WGS) entry which is preliminary data.</text>
</comment>
<name>A0A8S9Q1C4_BRACR</name>
<reference evidence="1" key="1">
    <citation type="submission" date="2019-12" db="EMBL/GenBank/DDBJ databases">
        <title>Genome sequencing and annotation of Brassica cretica.</title>
        <authorList>
            <person name="Studholme D.J."/>
            <person name="Sarris P."/>
        </authorList>
    </citation>
    <scope>NUCLEOTIDE SEQUENCE</scope>
    <source>
        <strain evidence="1">PFS-109/04</strain>
        <tissue evidence="1">Leaf</tissue>
    </source>
</reference>
<sequence>MFMRGGESEEDEIVGVGAKNTYLNRPGATCGCRCERSLLGRFIRERLGLVAPKTSLSGRFIRERLGLVAPKTSLPAYFLRSEMPQTRATSWCRCDNVALDRSEPERLRAVALGGRSKSVFEHPNVKNTSDLGRSLC</sequence>
<evidence type="ECO:0000313" key="2">
    <source>
        <dbReference type="Proteomes" id="UP000712600"/>
    </source>
</evidence>
<dbReference type="Proteomes" id="UP000712600">
    <property type="component" value="Unassembled WGS sequence"/>
</dbReference>
<dbReference type="EMBL" id="QGKX02001347">
    <property type="protein sequence ID" value="KAF3524486.1"/>
    <property type="molecule type" value="Genomic_DNA"/>
</dbReference>
<protein>
    <submittedName>
        <fullName evidence="1">Uncharacterized protein</fullName>
    </submittedName>
</protein>
<dbReference type="AlphaFoldDB" id="A0A8S9Q1C4"/>
<accession>A0A8S9Q1C4</accession>
<evidence type="ECO:0000313" key="1">
    <source>
        <dbReference type="EMBL" id="KAF3524486.1"/>
    </source>
</evidence>